<evidence type="ECO:0000256" key="1">
    <source>
        <dbReference type="SAM" id="MobiDB-lite"/>
    </source>
</evidence>
<feature type="compositionally biased region" description="Basic residues" evidence="1">
    <location>
        <begin position="1"/>
        <end position="12"/>
    </location>
</feature>
<name>A0A6J4MZN8_9BACT</name>
<organism evidence="2">
    <name type="scientific">uncultured Phycisphaerae bacterium</name>
    <dbReference type="NCBI Taxonomy" id="904963"/>
    <lineage>
        <taxon>Bacteria</taxon>
        <taxon>Pseudomonadati</taxon>
        <taxon>Planctomycetota</taxon>
        <taxon>Phycisphaerae</taxon>
        <taxon>environmental samples</taxon>
    </lineage>
</organism>
<dbReference type="AlphaFoldDB" id="A0A6J4MZN8"/>
<proteinExistence type="predicted"/>
<protein>
    <submittedName>
        <fullName evidence="2">Uncharacterized protein</fullName>
    </submittedName>
</protein>
<gene>
    <name evidence="2" type="ORF">AVDCRST_MAG64-128</name>
</gene>
<sequence>MAGARRHARRGPARPLPPISIPCIGATGRQASPSKPLRPISRPCSPQNHRVVPGPPLAMLNVPAAGFLREGGEWQRPKHALIRFRRRLGARTGTA</sequence>
<feature type="region of interest" description="Disordered" evidence="1">
    <location>
        <begin position="1"/>
        <end position="51"/>
    </location>
</feature>
<evidence type="ECO:0000313" key="2">
    <source>
        <dbReference type="EMBL" id="CAA9373468.1"/>
    </source>
</evidence>
<dbReference type="EMBL" id="CADCUQ010000032">
    <property type="protein sequence ID" value="CAA9373468.1"/>
    <property type="molecule type" value="Genomic_DNA"/>
</dbReference>
<accession>A0A6J4MZN8</accession>
<reference evidence="2" key="1">
    <citation type="submission" date="2020-02" db="EMBL/GenBank/DDBJ databases">
        <authorList>
            <person name="Meier V. D."/>
        </authorList>
    </citation>
    <scope>NUCLEOTIDE SEQUENCE</scope>
    <source>
        <strain evidence="2">AVDCRST_MAG64</strain>
    </source>
</reference>